<accession>A0ACD5HJG1</accession>
<dbReference type="Proteomes" id="UP001195965">
    <property type="component" value="Chromosome"/>
</dbReference>
<name>A0ACD5HJG1_9PROT</name>
<reference evidence="1 2" key="1">
    <citation type="journal article" date="2021" name="ISME J.">
        <title>Genomic evolution of the class Acidithiobacillia: deep-branching Proteobacteria living in extreme acidic conditions.</title>
        <authorList>
            <person name="Moya-Beltran A."/>
            <person name="Beard S."/>
            <person name="Rojas-Villalobos C."/>
            <person name="Issotta F."/>
            <person name="Gallardo Y."/>
            <person name="Ulloa R."/>
            <person name="Giaveno A."/>
            <person name="Degli Esposti M."/>
            <person name="Johnson D.B."/>
            <person name="Quatrini R."/>
        </authorList>
    </citation>
    <scope>NUCLEOTIDE SEQUENCE [LARGE SCALE GENOMIC DNA]</scope>
    <source>
        <strain evidence="1 2">GG1-14</strain>
    </source>
</reference>
<proteinExistence type="predicted"/>
<keyword evidence="2" id="KW-1185">Reference proteome</keyword>
<evidence type="ECO:0000313" key="1">
    <source>
        <dbReference type="EMBL" id="XRI74646.1"/>
    </source>
</evidence>
<dbReference type="EMBL" id="CP127526">
    <property type="protein sequence ID" value="XRI74646.1"/>
    <property type="molecule type" value="Genomic_DNA"/>
</dbReference>
<gene>
    <name evidence="1" type="ORF">HHS34_005490</name>
</gene>
<organism evidence="1 2">
    <name type="scientific">Acidithiobacillus montserratensis</name>
    <dbReference type="NCBI Taxonomy" id="2729135"/>
    <lineage>
        <taxon>Bacteria</taxon>
        <taxon>Pseudomonadati</taxon>
        <taxon>Pseudomonadota</taxon>
        <taxon>Acidithiobacillia</taxon>
        <taxon>Acidithiobacillales</taxon>
        <taxon>Acidithiobacillaceae</taxon>
        <taxon>Acidithiobacillus</taxon>
    </lineage>
</organism>
<sequence length="330" mass="35423">MRLKTLLLSALFPTMAVAAPSFSSDDGVGIAQGDAMNTAQAWSVVKDAGDLIGRGGLPLTIEEQSLWSAWRAGRIQGLPVLAWGDGAVIYPLGLQVPVLQTSPGNFSTIVLNRKAVPSGFLGAPATQWIVKTMVAGDHAVIAISPRFPGLKSNLQILATGPHGHLLTYTVGLVSGVHRYTPQLSFYRDQERAAVVPLLPTSPDSRTVRGGTDLRLQKDASSHPAIVATKLSVNWTQQCATGDCQTMMPLTASSSPTQTFVHFDKPLQSAPLVLPENRAGKSWYASSRLVDHGKTLVVNADPWRLDLMVIGAKKQITEVRLTHGETKEDHQ</sequence>
<evidence type="ECO:0000313" key="2">
    <source>
        <dbReference type="Proteomes" id="UP001195965"/>
    </source>
</evidence>
<protein>
    <submittedName>
        <fullName evidence="1">Uncharacterized protein</fullName>
    </submittedName>
</protein>